<dbReference type="EMBL" id="ACCL02000022">
    <property type="protein sequence ID" value="EET59086.1"/>
    <property type="molecule type" value="Genomic_DNA"/>
</dbReference>
<organism evidence="1 2">
    <name type="scientific">Marvinbryantia formatexigens DSM 14469</name>
    <dbReference type="NCBI Taxonomy" id="478749"/>
    <lineage>
        <taxon>Bacteria</taxon>
        <taxon>Bacillati</taxon>
        <taxon>Bacillota</taxon>
        <taxon>Clostridia</taxon>
        <taxon>Lachnospirales</taxon>
        <taxon>Lachnospiraceae</taxon>
        <taxon>Marvinbryantia</taxon>
    </lineage>
</organism>
<comment type="caution">
    <text evidence="1">The sequence shown here is derived from an EMBL/GenBank/DDBJ whole genome shotgun (WGS) entry which is preliminary data.</text>
</comment>
<dbReference type="AlphaFoldDB" id="C6LK08"/>
<dbReference type="Proteomes" id="UP000005561">
    <property type="component" value="Unassembled WGS sequence"/>
</dbReference>
<evidence type="ECO:0000313" key="1">
    <source>
        <dbReference type="EMBL" id="EET59086.1"/>
    </source>
</evidence>
<keyword evidence="2" id="KW-1185">Reference proteome</keyword>
<accession>C6LK08</accession>
<dbReference type="STRING" id="168384.SAMN05660368_03340"/>
<protein>
    <submittedName>
        <fullName evidence="1">Uncharacterized protein</fullName>
    </submittedName>
</protein>
<gene>
    <name evidence="1" type="ORF">BRYFOR_08995</name>
</gene>
<name>C6LK08_9FIRM</name>
<proteinExistence type="predicted"/>
<evidence type="ECO:0000313" key="2">
    <source>
        <dbReference type="Proteomes" id="UP000005561"/>
    </source>
</evidence>
<dbReference type="eggNOG" id="ENOG502Z8G4">
    <property type="taxonomic scope" value="Bacteria"/>
</dbReference>
<sequence length="375" mass="43412">MNRGDTYLIKPGSQKFRFLELIGICGEFPASQTGRLFSSPSYAEKVITELKAEKLIRTHYKDRLRGYRLTRKAKDMLLSCHPERFQYFLTGNTETNMIRSEPFRRVRLHQKAQTYLTLSHAGIPFYPDEKPDIFSRTDNPDSVNQRSLPLFYSSREIKELGEITTKIKNSRSMGILLAPQCVFALYNTGNGILKWEYKTEVRLNAFLQYYLQDHPYPGRPQIRAVMLGDNMETAFKLMTSTGGYRRSLFMLDTSFEHFHFLPNNPEGEALLRLLTDPKRMAQLDRLLLSDQGSPRSEFPVEHDAVLADGTPTLLAYDFDMQRINRFNTGLNVYGICGNLICFDFQLPVLKEYLSANIQFSCIDLQKFKRGFFHEP</sequence>
<reference evidence="1" key="1">
    <citation type="submission" date="2009-07" db="EMBL/GenBank/DDBJ databases">
        <authorList>
            <person name="Weinstock G."/>
            <person name="Sodergren E."/>
            <person name="Clifton S."/>
            <person name="Fulton L."/>
            <person name="Fulton B."/>
            <person name="Courtney L."/>
            <person name="Fronick C."/>
            <person name="Harrison M."/>
            <person name="Strong C."/>
            <person name="Farmer C."/>
            <person name="Delahaunty K."/>
            <person name="Markovic C."/>
            <person name="Hall O."/>
            <person name="Minx P."/>
            <person name="Tomlinson C."/>
            <person name="Mitreva M."/>
            <person name="Nelson J."/>
            <person name="Hou S."/>
            <person name="Wollam A."/>
            <person name="Pepin K.H."/>
            <person name="Johnson M."/>
            <person name="Bhonagiri V."/>
            <person name="Nash W.E."/>
            <person name="Warren W."/>
            <person name="Chinwalla A."/>
            <person name="Mardis E.R."/>
            <person name="Wilson R.K."/>
        </authorList>
    </citation>
    <scope>NUCLEOTIDE SEQUENCE [LARGE SCALE GENOMIC DNA]</scope>
    <source>
        <strain evidence="1">DSM 14469</strain>
    </source>
</reference>